<accession>G2XUD3</accession>
<dbReference type="AlphaFoldDB" id="G2XUD3"/>
<sequence length="68" mass="7434">MADSSTISHKNLPTESGVLRQSLTAMALHKINAAPPSFAYLFGEPVRSKSLQPNYTEFTLLPFPEPTS</sequence>
<protein>
    <submittedName>
        <fullName evidence="1">Uncharacterized protein</fullName>
    </submittedName>
</protein>
<reference evidence="2" key="1">
    <citation type="journal article" date="2011" name="PLoS Genet.">
        <title>Genomic analysis of the necrotrophic fungal pathogens Sclerotinia sclerotiorum and Botrytis cinerea.</title>
        <authorList>
            <person name="Amselem J."/>
            <person name="Cuomo C.A."/>
            <person name="van Kan J.A."/>
            <person name="Viaud M."/>
            <person name="Benito E.P."/>
            <person name="Couloux A."/>
            <person name="Coutinho P.M."/>
            <person name="de Vries R.P."/>
            <person name="Dyer P.S."/>
            <person name="Fillinger S."/>
            <person name="Fournier E."/>
            <person name="Gout L."/>
            <person name="Hahn M."/>
            <person name="Kohn L."/>
            <person name="Lapalu N."/>
            <person name="Plummer K.M."/>
            <person name="Pradier J.M."/>
            <person name="Quevillon E."/>
            <person name="Sharon A."/>
            <person name="Simon A."/>
            <person name="ten Have A."/>
            <person name="Tudzynski B."/>
            <person name="Tudzynski P."/>
            <person name="Wincker P."/>
            <person name="Andrew M."/>
            <person name="Anthouard V."/>
            <person name="Beever R.E."/>
            <person name="Beffa R."/>
            <person name="Benoit I."/>
            <person name="Bouzid O."/>
            <person name="Brault B."/>
            <person name="Chen Z."/>
            <person name="Choquer M."/>
            <person name="Collemare J."/>
            <person name="Cotton P."/>
            <person name="Danchin E.G."/>
            <person name="Da Silva C."/>
            <person name="Gautier A."/>
            <person name="Giraud C."/>
            <person name="Giraud T."/>
            <person name="Gonzalez C."/>
            <person name="Grossetete S."/>
            <person name="Guldener U."/>
            <person name="Henrissat B."/>
            <person name="Howlett B.J."/>
            <person name="Kodira C."/>
            <person name="Kretschmer M."/>
            <person name="Lappartient A."/>
            <person name="Leroch M."/>
            <person name="Levis C."/>
            <person name="Mauceli E."/>
            <person name="Neuveglise C."/>
            <person name="Oeser B."/>
            <person name="Pearson M."/>
            <person name="Poulain J."/>
            <person name="Poussereau N."/>
            <person name="Quesneville H."/>
            <person name="Rascle C."/>
            <person name="Schumacher J."/>
            <person name="Segurens B."/>
            <person name="Sexton A."/>
            <person name="Silva E."/>
            <person name="Sirven C."/>
            <person name="Soanes D.M."/>
            <person name="Talbot N.J."/>
            <person name="Templeton M."/>
            <person name="Yandava C."/>
            <person name="Yarden O."/>
            <person name="Zeng Q."/>
            <person name="Rollins J.A."/>
            <person name="Lebrun M.H."/>
            <person name="Dickman M."/>
        </authorList>
    </citation>
    <scope>NUCLEOTIDE SEQUENCE [LARGE SCALE GENOMIC DNA]</scope>
    <source>
        <strain evidence="2">T4</strain>
    </source>
</reference>
<evidence type="ECO:0000313" key="2">
    <source>
        <dbReference type="Proteomes" id="UP000008177"/>
    </source>
</evidence>
<dbReference type="InParanoid" id="G2XUD3"/>
<name>G2XUD3_BOTF4</name>
<evidence type="ECO:0000313" key="1">
    <source>
        <dbReference type="EMBL" id="CCD44075.1"/>
    </source>
</evidence>
<dbReference type="EMBL" id="FQ790269">
    <property type="protein sequence ID" value="CCD44075.1"/>
    <property type="molecule type" value="Genomic_DNA"/>
</dbReference>
<proteinExistence type="predicted"/>
<gene>
    <name evidence="1" type="ORF">BofuT4_uP060220.1</name>
</gene>
<dbReference type="HOGENOM" id="CLU_2793682_0_0_1"/>
<organism evidence="1 2">
    <name type="scientific">Botryotinia fuckeliana (strain T4)</name>
    <name type="common">Noble rot fungus</name>
    <name type="synonym">Botrytis cinerea</name>
    <dbReference type="NCBI Taxonomy" id="999810"/>
    <lineage>
        <taxon>Eukaryota</taxon>
        <taxon>Fungi</taxon>
        <taxon>Dikarya</taxon>
        <taxon>Ascomycota</taxon>
        <taxon>Pezizomycotina</taxon>
        <taxon>Leotiomycetes</taxon>
        <taxon>Helotiales</taxon>
        <taxon>Sclerotiniaceae</taxon>
        <taxon>Botrytis</taxon>
    </lineage>
</organism>
<dbReference type="Proteomes" id="UP000008177">
    <property type="component" value="Unplaced contigs"/>
</dbReference>